<evidence type="ECO:0000313" key="3">
    <source>
        <dbReference type="Proteomes" id="UP001158045"/>
    </source>
</evidence>
<dbReference type="PANTHER" id="PTHR11014">
    <property type="entry name" value="PEPTIDASE M20 FAMILY MEMBER"/>
    <property type="match status" value="1"/>
</dbReference>
<reference evidence="2 3" key="1">
    <citation type="submission" date="2023-04" db="EMBL/GenBank/DDBJ databases">
        <title>Fusibacter bizertensis strain WBS, isolated from littoral bottom sediments of the Arctic seas - biochemical and genomic analysis.</title>
        <authorList>
            <person name="Brioukhanov A.L."/>
        </authorList>
    </citation>
    <scope>NUCLEOTIDE SEQUENCE [LARGE SCALE GENOMIC DNA]</scope>
    <source>
        <strain evidence="2 3">WBS</strain>
    </source>
</reference>
<dbReference type="InterPro" id="IPR017439">
    <property type="entry name" value="Amidohydrolase"/>
</dbReference>
<protein>
    <submittedName>
        <fullName evidence="2">M20 family metallopeptidase</fullName>
    </submittedName>
</protein>
<dbReference type="PANTHER" id="PTHR11014:SF63">
    <property type="entry name" value="METALLOPEPTIDASE, PUTATIVE (AFU_ORTHOLOGUE AFUA_6G09600)-RELATED"/>
    <property type="match status" value="1"/>
</dbReference>
<dbReference type="NCBIfam" id="TIGR01891">
    <property type="entry name" value="amidohydrolases"/>
    <property type="match status" value="1"/>
</dbReference>
<accession>A0ABT6NAZ2</accession>
<dbReference type="Pfam" id="PF01546">
    <property type="entry name" value="Peptidase_M20"/>
    <property type="match status" value="1"/>
</dbReference>
<dbReference type="CDD" id="cd03886">
    <property type="entry name" value="M20_Acy1"/>
    <property type="match status" value="1"/>
</dbReference>
<evidence type="ECO:0000313" key="2">
    <source>
        <dbReference type="EMBL" id="MDH8677582.1"/>
    </source>
</evidence>
<evidence type="ECO:0000259" key="1">
    <source>
        <dbReference type="Pfam" id="PF07687"/>
    </source>
</evidence>
<dbReference type="RefSeq" id="WP_281093403.1">
    <property type="nucleotide sequence ID" value="NZ_JARYZI010000003.1"/>
</dbReference>
<dbReference type="SUPFAM" id="SSF53187">
    <property type="entry name" value="Zn-dependent exopeptidases"/>
    <property type="match status" value="1"/>
</dbReference>
<comment type="caution">
    <text evidence="2">The sequence shown here is derived from an EMBL/GenBank/DDBJ whole genome shotgun (WGS) entry which is preliminary data.</text>
</comment>
<organism evidence="2 3">
    <name type="scientific">Fusibacter bizertensis</name>
    <dbReference type="NCBI Taxonomy" id="1488331"/>
    <lineage>
        <taxon>Bacteria</taxon>
        <taxon>Bacillati</taxon>
        <taxon>Bacillota</taxon>
        <taxon>Clostridia</taxon>
        <taxon>Eubacteriales</taxon>
        <taxon>Eubacteriales Family XII. Incertae Sedis</taxon>
        <taxon>Fusibacter</taxon>
    </lineage>
</organism>
<dbReference type="InterPro" id="IPR002933">
    <property type="entry name" value="Peptidase_M20"/>
</dbReference>
<dbReference type="Gene3D" id="3.30.70.360">
    <property type="match status" value="1"/>
</dbReference>
<dbReference type="InterPro" id="IPR036264">
    <property type="entry name" value="Bact_exopeptidase_dim_dom"/>
</dbReference>
<gene>
    <name evidence="2" type="ORF">QE109_05460</name>
</gene>
<proteinExistence type="predicted"/>
<sequence length="383" mass="42842">MTILEQLKEKVYEDRKALHLIPEAGFCEYKTSAYIQNVLKELDVEYELVGGTGIVALFKGISPTQTLAFRTDMDGLSVKEESSFETHSTHDNFMHACGHDGHMAMMLGLARVLSSSDVKIVDNILLIFQPAEEGPGGAEVLVNEGILEKYNVSEIYGIHVFPSVAQGKIGLCPGPMMAMTGEFDIDIYARSAHGAMPHTGIDGIVIASEVILGLQSIVSRNISPINPAVLTIGKMDAGERRNIIAGKARLEGTIRAFDKVVYNQIKTRMTKYLAGIEAAYEVKIEIEYRDMYPPVVNDQRLFTEFVNFHGVQCEVIEPQMISEDFSYYQEKVPGLFYFVGTYNEEKDYVYPLHNSKFNFDNRILLDGMQSYINILTYKGSIQI</sequence>
<dbReference type="Gene3D" id="3.40.630.10">
    <property type="entry name" value="Zn peptidases"/>
    <property type="match status" value="1"/>
</dbReference>
<dbReference type="Proteomes" id="UP001158045">
    <property type="component" value="Unassembled WGS sequence"/>
</dbReference>
<dbReference type="PIRSF" id="PIRSF005962">
    <property type="entry name" value="Pept_M20D_amidohydro"/>
    <property type="match status" value="1"/>
</dbReference>
<feature type="domain" description="Peptidase M20 dimerisation" evidence="1">
    <location>
        <begin position="182"/>
        <end position="275"/>
    </location>
</feature>
<dbReference type="InterPro" id="IPR011650">
    <property type="entry name" value="Peptidase_M20_dimer"/>
</dbReference>
<dbReference type="Pfam" id="PF07687">
    <property type="entry name" value="M20_dimer"/>
    <property type="match status" value="1"/>
</dbReference>
<name>A0ABT6NAZ2_9FIRM</name>
<dbReference type="SUPFAM" id="SSF55031">
    <property type="entry name" value="Bacterial exopeptidase dimerisation domain"/>
    <property type="match status" value="1"/>
</dbReference>
<dbReference type="EMBL" id="JARYZI010000003">
    <property type="protein sequence ID" value="MDH8677582.1"/>
    <property type="molecule type" value="Genomic_DNA"/>
</dbReference>
<keyword evidence="3" id="KW-1185">Reference proteome</keyword>